<accession>A0A3L8PWP9</accession>
<evidence type="ECO:0000256" key="6">
    <source>
        <dbReference type="ARBA" id="ARBA00023136"/>
    </source>
</evidence>
<keyword evidence="7 8" id="KW-0998">Cell outer membrane</keyword>
<feature type="domain" description="TonB-dependent receptor plug" evidence="12">
    <location>
        <begin position="64"/>
        <end position="175"/>
    </location>
</feature>
<sequence length="946" mass="104540">MNKHCLTHKSLLSLAILSSLSVPAFADEDKKENKKEEIESFEVTGSRLKMGDPSVRVESIGIGEIRARGLVSAEDIVRTIPQNLSSINSATNLDIDGALDTNLGSLGSGTATANLRGLGSDYTLVLLNGRRMAGTAGQQGFFANLKTIPADAIERVDILLDGGSAVYGSDAVAGVINIITRKDFTGGNIVAQRDSASNGGGFSKISGSYGINWDSGNFSANIGYSESTPISTRKAGFVTRDHSAKFGGNTDYDYRNEFFLSRPSLIVVPAGADPRFFRFPPYDFIVPEGNGVGLKPEDLKAPTQNDWGDDIFVDASGKTADTSLMLNFSQDITNDLTVETIVTATRSRTSTLAAPQTGGLFFVPASNAFSPYHNLPKDEQRDVWVNYDPVFERENGLIGGGFQNNTSTLLQFDLGVDYALNDSHTLNFEYTYSESTRDTTQLEYGQRTERHPRYRNVAQEEKIKELLASSDPNVAINLFGDGTKQNPGVKELLIPISRGDQVSTNESVNLYLSGDIFELPAGSIRYALGTQYRVEGLTGNDKEGIFERNGVEKPERKLQAYYAEANIPLIAEANNVPFVENLTLTLQARYDKYKILGGKGRETETIVNDKGEEVVVDKLDADGRIIPILTTSTFSNLSPRFGLAWDLNKELKITAGWQESFKAPVFSDLFTTNNHKRTMSNFVFDPLAEGFPFVPAYTLSGPNLNLKPETAKTKSLGLIYEPAWSEGTRFKVSYSDIRLRDRISGSFELGQLLPKEVYGNMKEFFIRDENGKLLESISRPINISERRSETLDIEINSSFETSFGAFTPRIYYTRVLNLHDRAIPESEPKSFVGFFRGIDKYKVITSMGWNYNSWAGEVIAKYTPSYINDSDDLREKDLPLMKVDSYTTVDLNLKYDFGNGLAVRVGGRNIFDADFPFAINGFGKPYDAKRVDLKGRVVYGEVSYSF</sequence>
<protein>
    <submittedName>
        <fullName evidence="13">TonB-dependent receptor</fullName>
    </submittedName>
</protein>
<evidence type="ECO:0000256" key="7">
    <source>
        <dbReference type="ARBA" id="ARBA00023237"/>
    </source>
</evidence>
<dbReference type="Pfam" id="PF00593">
    <property type="entry name" value="TonB_dep_Rec_b-barrel"/>
    <property type="match status" value="1"/>
</dbReference>
<dbReference type="InterPro" id="IPR012910">
    <property type="entry name" value="Plug_dom"/>
</dbReference>
<dbReference type="PROSITE" id="PS52016">
    <property type="entry name" value="TONB_DEPENDENT_REC_3"/>
    <property type="match status" value="1"/>
</dbReference>
<gene>
    <name evidence="13" type="ORF">D5018_09920</name>
</gene>
<evidence type="ECO:0000259" key="11">
    <source>
        <dbReference type="Pfam" id="PF00593"/>
    </source>
</evidence>
<keyword evidence="4 8" id="KW-0812">Transmembrane</keyword>
<keyword evidence="6 8" id="KW-0472">Membrane</keyword>
<evidence type="ECO:0000256" key="4">
    <source>
        <dbReference type="ARBA" id="ARBA00022692"/>
    </source>
</evidence>
<dbReference type="AlphaFoldDB" id="A0A3L8PWP9"/>
<feature type="signal peptide" evidence="10">
    <location>
        <begin position="1"/>
        <end position="26"/>
    </location>
</feature>
<comment type="similarity">
    <text evidence="8 9">Belongs to the TonB-dependent receptor family.</text>
</comment>
<evidence type="ECO:0000256" key="2">
    <source>
        <dbReference type="ARBA" id="ARBA00022448"/>
    </source>
</evidence>
<reference evidence="13 14" key="1">
    <citation type="submission" date="2018-09" db="EMBL/GenBank/DDBJ databases">
        <title>Phylogeny of the Shewanellaceae, and recommendation for two new genera, Pseudoshewanella and Parashewanella.</title>
        <authorList>
            <person name="Wang G."/>
        </authorList>
    </citation>
    <scope>NUCLEOTIDE SEQUENCE [LARGE SCALE GENOMIC DNA]</scope>
    <source>
        <strain evidence="13 14">C51</strain>
    </source>
</reference>
<evidence type="ECO:0000256" key="1">
    <source>
        <dbReference type="ARBA" id="ARBA00004571"/>
    </source>
</evidence>
<dbReference type="Gene3D" id="2.170.130.10">
    <property type="entry name" value="TonB-dependent receptor, plug domain"/>
    <property type="match status" value="1"/>
</dbReference>
<evidence type="ECO:0000313" key="13">
    <source>
        <dbReference type="EMBL" id="RLV59877.1"/>
    </source>
</evidence>
<dbReference type="Gene3D" id="2.40.170.20">
    <property type="entry name" value="TonB-dependent receptor, beta-barrel domain"/>
    <property type="match status" value="1"/>
</dbReference>
<dbReference type="InterPro" id="IPR000531">
    <property type="entry name" value="Beta-barrel_TonB"/>
</dbReference>
<evidence type="ECO:0000256" key="8">
    <source>
        <dbReference type="PROSITE-ProRule" id="PRU01360"/>
    </source>
</evidence>
<organism evidence="13 14">
    <name type="scientific">Parashewanella curva</name>
    <dbReference type="NCBI Taxonomy" id="2338552"/>
    <lineage>
        <taxon>Bacteria</taxon>
        <taxon>Pseudomonadati</taxon>
        <taxon>Pseudomonadota</taxon>
        <taxon>Gammaproteobacteria</taxon>
        <taxon>Alteromonadales</taxon>
        <taxon>Shewanellaceae</taxon>
        <taxon>Parashewanella</taxon>
    </lineage>
</organism>
<evidence type="ECO:0000313" key="14">
    <source>
        <dbReference type="Proteomes" id="UP000281474"/>
    </source>
</evidence>
<keyword evidence="14" id="KW-1185">Reference proteome</keyword>
<keyword evidence="3 8" id="KW-1134">Transmembrane beta strand</keyword>
<dbReference type="PANTHER" id="PTHR47234">
    <property type="match status" value="1"/>
</dbReference>
<dbReference type="SUPFAM" id="SSF56935">
    <property type="entry name" value="Porins"/>
    <property type="match status" value="1"/>
</dbReference>
<dbReference type="EMBL" id="QZEI01000025">
    <property type="protein sequence ID" value="RLV59877.1"/>
    <property type="molecule type" value="Genomic_DNA"/>
</dbReference>
<keyword evidence="10" id="KW-0732">Signal</keyword>
<evidence type="ECO:0000256" key="9">
    <source>
        <dbReference type="RuleBase" id="RU003357"/>
    </source>
</evidence>
<dbReference type="Pfam" id="PF07715">
    <property type="entry name" value="Plug"/>
    <property type="match status" value="1"/>
</dbReference>
<evidence type="ECO:0000259" key="12">
    <source>
        <dbReference type="Pfam" id="PF07715"/>
    </source>
</evidence>
<keyword evidence="13" id="KW-0675">Receptor</keyword>
<dbReference type="Proteomes" id="UP000281474">
    <property type="component" value="Unassembled WGS sequence"/>
</dbReference>
<evidence type="ECO:0000256" key="3">
    <source>
        <dbReference type="ARBA" id="ARBA00022452"/>
    </source>
</evidence>
<feature type="chain" id="PRO_5018211869" evidence="10">
    <location>
        <begin position="27"/>
        <end position="946"/>
    </location>
</feature>
<keyword evidence="5 9" id="KW-0798">TonB box</keyword>
<comment type="caution">
    <text evidence="13">The sequence shown here is derived from an EMBL/GenBank/DDBJ whole genome shotgun (WGS) entry which is preliminary data.</text>
</comment>
<dbReference type="RefSeq" id="WP_121838845.1">
    <property type="nucleotide sequence ID" value="NZ_ML014774.1"/>
</dbReference>
<keyword evidence="2 8" id="KW-0813">Transport</keyword>
<dbReference type="GO" id="GO:0009279">
    <property type="term" value="C:cell outer membrane"/>
    <property type="evidence" value="ECO:0007669"/>
    <property type="project" value="UniProtKB-SubCell"/>
</dbReference>
<name>A0A3L8PWP9_9GAMM</name>
<dbReference type="InterPro" id="IPR037066">
    <property type="entry name" value="Plug_dom_sf"/>
</dbReference>
<proteinExistence type="inferred from homology"/>
<comment type="subcellular location">
    <subcellularLocation>
        <location evidence="1 8">Cell outer membrane</location>
        <topology evidence="1 8">Multi-pass membrane protein</topology>
    </subcellularLocation>
</comment>
<evidence type="ECO:0000256" key="5">
    <source>
        <dbReference type="ARBA" id="ARBA00023077"/>
    </source>
</evidence>
<feature type="domain" description="TonB-dependent receptor-like beta-barrel" evidence="11">
    <location>
        <begin position="378"/>
        <end position="910"/>
    </location>
</feature>
<dbReference type="InterPro" id="IPR039426">
    <property type="entry name" value="TonB-dep_rcpt-like"/>
</dbReference>
<dbReference type="PANTHER" id="PTHR47234:SF2">
    <property type="entry name" value="TONB-DEPENDENT RECEPTOR"/>
    <property type="match status" value="1"/>
</dbReference>
<evidence type="ECO:0000256" key="10">
    <source>
        <dbReference type="SAM" id="SignalP"/>
    </source>
</evidence>
<dbReference type="InterPro" id="IPR036942">
    <property type="entry name" value="Beta-barrel_TonB_sf"/>
</dbReference>
<dbReference type="OrthoDB" id="176248at2"/>